<dbReference type="PRINTS" id="PR01100">
    <property type="entry name" value="SHIKIMTKNASE"/>
</dbReference>
<dbReference type="GO" id="GO:0009073">
    <property type="term" value="P:aromatic amino acid family biosynthetic process"/>
    <property type="evidence" value="ECO:0007669"/>
    <property type="project" value="UniProtKB-KW"/>
</dbReference>
<keyword evidence="6 11" id="KW-0547">Nucleotide-binding</keyword>
<dbReference type="KEGG" id="pbas:SMSP2_01128"/>
<dbReference type="GO" id="GO:0004765">
    <property type="term" value="F:shikimate kinase activity"/>
    <property type="evidence" value="ECO:0007669"/>
    <property type="project" value="UniProtKB-UniRule"/>
</dbReference>
<dbReference type="CDD" id="cd00464">
    <property type="entry name" value="SK"/>
    <property type="match status" value="1"/>
</dbReference>
<sequence>MGVGKTAVGTELAKLTDRELVDLDSIIEDRSGTDIPSVFREHGEDYFRRLESSLMEDYLTSGRGVILSCGGGIVISERNRQLLAKHAEVVWLEQDIDVCLERVQSGSRPLLDREDSSDFARELYEKRKPLYKQAADVVINRSDKDIETTAREIYDMLKNS</sequence>
<dbReference type="GO" id="GO:0005829">
    <property type="term" value="C:cytosol"/>
    <property type="evidence" value="ECO:0007669"/>
    <property type="project" value="TreeGrafter"/>
</dbReference>
<comment type="subcellular location">
    <subcellularLocation>
        <location evidence="11">Cytoplasm</location>
    </subcellularLocation>
</comment>
<dbReference type="Pfam" id="PF01202">
    <property type="entry name" value="SKI"/>
    <property type="match status" value="1"/>
</dbReference>
<keyword evidence="11" id="KW-0963">Cytoplasm</keyword>
<evidence type="ECO:0000256" key="3">
    <source>
        <dbReference type="ARBA" id="ARBA00012154"/>
    </source>
</evidence>
<dbReference type="GO" id="GO:0008652">
    <property type="term" value="P:amino acid biosynthetic process"/>
    <property type="evidence" value="ECO:0007669"/>
    <property type="project" value="UniProtKB-KW"/>
</dbReference>
<organism evidence="12 13">
    <name type="scientific">Limihaloglobus sulfuriphilus</name>
    <dbReference type="NCBI Taxonomy" id="1851148"/>
    <lineage>
        <taxon>Bacteria</taxon>
        <taxon>Pseudomonadati</taxon>
        <taxon>Planctomycetota</taxon>
        <taxon>Phycisphaerae</taxon>
        <taxon>Sedimentisphaerales</taxon>
        <taxon>Sedimentisphaeraceae</taxon>
        <taxon>Limihaloglobus</taxon>
    </lineage>
</organism>
<accession>A0A1Q2MEP3</accession>
<feature type="binding site" evidence="11">
    <location>
        <position position="48"/>
    </location>
    <ligand>
        <name>substrate</name>
    </ligand>
</feature>
<reference evidence="13" key="1">
    <citation type="submission" date="2017-02" db="EMBL/GenBank/DDBJ databases">
        <title>Comparative genomics and description of representatives of a novel lineage of planctomycetes thriving in anoxic sediments.</title>
        <authorList>
            <person name="Spring S."/>
            <person name="Bunk B."/>
            <person name="Sproer C."/>
        </authorList>
    </citation>
    <scope>NUCLEOTIDE SEQUENCE [LARGE SCALE GENOMIC DNA]</scope>
    <source>
        <strain evidence="13">SM-Chi-D1</strain>
    </source>
</reference>
<evidence type="ECO:0000256" key="6">
    <source>
        <dbReference type="ARBA" id="ARBA00022741"/>
    </source>
</evidence>
<feature type="binding site" evidence="11">
    <location>
        <position position="71"/>
    </location>
    <ligand>
        <name>substrate</name>
    </ligand>
</feature>
<dbReference type="PANTHER" id="PTHR21087">
    <property type="entry name" value="SHIKIMATE KINASE"/>
    <property type="match status" value="1"/>
</dbReference>
<evidence type="ECO:0000256" key="11">
    <source>
        <dbReference type="HAMAP-Rule" id="MF_00109"/>
    </source>
</evidence>
<keyword evidence="8 11" id="KW-0067">ATP-binding</keyword>
<keyword evidence="11" id="KW-0460">Magnesium</keyword>
<keyword evidence="5 11" id="KW-0808">Transferase</keyword>
<keyword evidence="9 11" id="KW-0057">Aromatic amino acid biosynthesis</keyword>
<evidence type="ECO:0000313" key="12">
    <source>
        <dbReference type="EMBL" id="AQQ70767.1"/>
    </source>
</evidence>
<evidence type="ECO:0000256" key="4">
    <source>
        <dbReference type="ARBA" id="ARBA00022605"/>
    </source>
</evidence>
<comment type="pathway">
    <text evidence="1 11">Metabolic intermediate biosynthesis; chorismate biosynthesis; chorismate from D-erythrose 4-phosphate and phosphoenolpyruvate: step 5/7.</text>
</comment>
<dbReference type="InterPro" id="IPR023000">
    <property type="entry name" value="Shikimate_kinase_CS"/>
</dbReference>
<evidence type="ECO:0000256" key="5">
    <source>
        <dbReference type="ARBA" id="ARBA00022679"/>
    </source>
</evidence>
<evidence type="ECO:0000256" key="1">
    <source>
        <dbReference type="ARBA" id="ARBA00004842"/>
    </source>
</evidence>
<dbReference type="EMBL" id="CP019646">
    <property type="protein sequence ID" value="AQQ70767.1"/>
    <property type="molecule type" value="Genomic_DNA"/>
</dbReference>
<feature type="binding site" evidence="11">
    <location>
        <position position="24"/>
    </location>
    <ligand>
        <name>substrate</name>
    </ligand>
</feature>
<dbReference type="Proteomes" id="UP000188181">
    <property type="component" value="Chromosome"/>
</dbReference>
<dbReference type="InterPro" id="IPR031322">
    <property type="entry name" value="Shikimate/glucono_kinase"/>
</dbReference>
<keyword evidence="13" id="KW-1185">Reference proteome</keyword>
<dbReference type="GO" id="GO:0000287">
    <property type="term" value="F:magnesium ion binding"/>
    <property type="evidence" value="ECO:0007669"/>
    <property type="project" value="UniProtKB-UniRule"/>
</dbReference>
<proteinExistence type="inferred from homology"/>
<dbReference type="EC" id="2.7.1.71" evidence="3 11"/>
<evidence type="ECO:0000256" key="10">
    <source>
        <dbReference type="ARBA" id="ARBA00048567"/>
    </source>
</evidence>
<comment type="cofactor">
    <cofactor evidence="11">
        <name>Mg(2+)</name>
        <dbReference type="ChEBI" id="CHEBI:18420"/>
    </cofactor>
    <text evidence="11">Binds 1 Mg(2+) ion per subunit.</text>
</comment>
<keyword evidence="11" id="KW-0479">Metal-binding</keyword>
<dbReference type="Gene3D" id="3.40.50.300">
    <property type="entry name" value="P-loop containing nucleotide triphosphate hydrolases"/>
    <property type="match status" value="1"/>
</dbReference>
<dbReference type="HAMAP" id="MF_00109">
    <property type="entry name" value="Shikimate_kinase"/>
    <property type="match status" value="1"/>
</dbReference>
<dbReference type="PROSITE" id="PS01128">
    <property type="entry name" value="SHIKIMATE_KINASE"/>
    <property type="match status" value="1"/>
</dbReference>
<evidence type="ECO:0000256" key="8">
    <source>
        <dbReference type="ARBA" id="ARBA00022840"/>
    </source>
</evidence>
<dbReference type="InterPro" id="IPR027417">
    <property type="entry name" value="P-loop_NTPase"/>
</dbReference>
<feature type="binding site" evidence="11">
    <location>
        <position position="6"/>
    </location>
    <ligand>
        <name>Mg(2+)</name>
        <dbReference type="ChEBI" id="CHEBI:18420"/>
    </ligand>
</feature>
<dbReference type="AlphaFoldDB" id="A0A1Q2MEP3"/>
<comment type="similarity">
    <text evidence="2 11">Belongs to the shikimate kinase family.</text>
</comment>
<comment type="function">
    <text evidence="11">Catalyzes the specific phosphorylation of the 3-hydroxyl group of shikimic acid using ATP as a cosubstrate.</text>
</comment>
<protein>
    <recommendedName>
        <fullName evidence="3 11">Shikimate kinase</fullName>
        <shortName evidence="11">SK</shortName>
        <ecNumber evidence="3 11">2.7.1.71</ecNumber>
    </recommendedName>
</protein>
<dbReference type="PANTHER" id="PTHR21087:SF16">
    <property type="entry name" value="SHIKIMATE KINASE 1, CHLOROPLASTIC"/>
    <property type="match status" value="1"/>
</dbReference>
<feature type="binding site" evidence="11">
    <location>
        <position position="108"/>
    </location>
    <ligand>
        <name>ATP</name>
        <dbReference type="ChEBI" id="CHEBI:30616"/>
    </ligand>
</feature>
<evidence type="ECO:0000256" key="9">
    <source>
        <dbReference type="ARBA" id="ARBA00023141"/>
    </source>
</evidence>
<dbReference type="SUPFAM" id="SSF52540">
    <property type="entry name" value="P-loop containing nucleoside triphosphate hydrolases"/>
    <property type="match status" value="1"/>
</dbReference>
<comment type="caution">
    <text evidence="11">Lacks conserved residue(s) required for the propagation of feature annotation.</text>
</comment>
<evidence type="ECO:0000256" key="2">
    <source>
        <dbReference type="ARBA" id="ARBA00006997"/>
    </source>
</evidence>
<dbReference type="GO" id="GO:0009423">
    <property type="term" value="P:chorismate biosynthetic process"/>
    <property type="evidence" value="ECO:0007669"/>
    <property type="project" value="UniProtKB-UniRule"/>
</dbReference>
<dbReference type="InterPro" id="IPR000623">
    <property type="entry name" value="Shikimate_kinase/TSH1"/>
</dbReference>
<comment type="subunit">
    <text evidence="11">Monomer.</text>
</comment>
<feature type="binding site" evidence="11">
    <location>
        <position position="127"/>
    </location>
    <ligand>
        <name>substrate</name>
    </ligand>
</feature>
<keyword evidence="7 11" id="KW-0418">Kinase</keyword>
<evidence type="ECO:0000256" key="7">
    <source>
        <dbReference type="ARBA" id="ARBA00022777"/>
    </source>
</evidence>
<evidence type="ECO:0000313" key="13">
    <source>
        <dbReference type="Proteomes" id="UP000188181"/>
    </source>
</evidence>
<keyword evidence="4 11" id="KW-0028">Amino-acid biosynthesis</keyword>
<comment type="catalytic activity">
    <reaction evidence="10 11">
        <text>shikimate + ATP = 3-phosphoshikimate + ADP + H(+)</text>
        <dbReference type="Rhea" id="RHEA:13121"/>
        <dbReference type="ChEBI" id="CHEBI:15378"/>
        <dbReference type="ChEBI" id="CHEBI:30616"/>
        <dbReference type="ChEBI" id="CHEBI:36208"/>
        <dbReference type="ChEBI" id="CHEBI:145989"/>
        <dbReference type="ChEBI" id="CHEBI:456216"/>
        <dbReference type="EC" id="2.7.1.71"/>
    </reaction>
</comment>
<name>A0A1Q2MEP3_9BACT</name>
<gene>
    <name evidence="11 12" type="primary">aroK</name>
    <name evidence="12" type="ORF">SMSP2_01128</name>
</gene>
<dbReference type="UniPathway" id="UPA00053">
    <property type="reaction ID" value="UER00088"/>
</dbReference>
<dbReference type="STRING" id="1851148.SMSP2_01128"/>
<feature type="binding site" evidence="11">
    <location>
        <begin position="2"/>
        <end position="7"/>
    </location>
    <ligand>
        <name>ATP</name>
        <dbReference type="ChEBI" id="CHEBI:30616"/>
    </ligand>
</feature>
<dbReference type="GO" id="GO:0005524">
    <property type="term" value="F:ATP binding"/>
    <property type="evidence" value="ECO:0007669"/>
    <property type="project" value="UniProtKB-UniRule"/>
</dbReference>